<dbReference type="AlphaFoldDB" id="W4QAD1"/>
<name>W4QAD1_9BACI</name>
<keyword evidence="2" id="KW-1185">Reference proteome</keyword>
<reference evidence="1" key="1">
    <citation type="journal article" date="2014" name="Genome Announc.">
        <title>Draft Genome Sequences of Three Alkaliphilic Bacillus Strains, Bacillus wakoensis JCM 9140T, Bacillus akibai JCM 9157T, and Bacillus hemicellulosilyticus JCM 9152T.</title>
        <authorList>
            <person name="Yuki M."/>
            <person name="Oshima K."/>
            <person name="Suda W."/>
            <person name="Oshida Y."/>
            <person name="Kitamura K."/>
            <person name="Iida T."/>
            <person name="Hattori M."/>
            <person name="Ohkuma M."/>
        </authorList>
    </citation>
    <scope>NUCLEOTIDE SEQUENCE [LARGE SCALE GENOMIC DNA]</scope>
    <source>
        <strain evidence="1">JCM 9140</strain>
    </source>
</reference>
<proteinExistence type="predicted"/>
<dbReference type="Proteomes" id="UP000018890">
    <property type="component" value="Unassembled WGS sequence"/>
</dbReference>
<sequence length="64" mass="7537">MKETKGFHVFVNPQKGKTTMSFIYGDLLHLFDSSYYKVLNGPIDMDWVNHFIKEVEQQNQLLQS</sequence>
<protein>
    <submittedName>
        <fullName evidence="1">Uncharacterized protein</fullName>
    </submittedName>
</protein>
<organism evidence="1 2">
    <name type="scientific">Halalkalibacter wakoensis JCM 9140</name>
    <dbReference type="NCBI Taxonomy" id="1236970"/>
    <lineage>
        <taxon>Bacteria</taxon>
        <taxon>Bacillati</taxon>
        <taxon>Bacillota</taxon>
        <taxon>Bacilli</taxon>
        <taxon>Bacillales</taxon>
        <taxon>Bacillaceae</taxon>
        <taxon>Halalkalibacter</taxon>
    </lineage>
</organism>
<comment type="caution">
    <text evidence="1">The sequence shown here is derived from an EMBL/GenBank/DDBJ whole genome shotgun (WGS) entry which is preliminary data.</text>
</comment>
<evidence type="ECO:0000313" key="1">
    <source>
        <dbReference type="EMBL" id="GAE28648.1"/>
    </source>
</evidence>
<accession>W4QAD1</accession>
<evidence type="ECO:0000313" key="2">
    <source>
        <dbReference type="Proteomes" id="UP000018890"/>
    </source>
</evidence>
<dbReference type="EMBL" id="BAUT01000154">
    <property type="protein sequence ID" value="GAE28648.1"/>
    <property type="molecule type" value="Genomic_DNA"/>
</dbReference>
<gene>
    <name evidence="1" type="ORF">JCM9140_4904</name>
</gene>